<evidence type="ECO:0000313" key="3">
    <source>
        <dbReference type="Proteomes" id="UP000326678"/>
    </source>
</evidence>
<feature type="compositionally biased region" description="Low complexity" evidence="1">
    <location>
        <begin position="12"/>
        <end position="23"/>
    </location>
</feature>
<dbReference type="Proteomes" id="UP000326678">
    <property type="component" value="Chromosome pGXM01"/>
</dbReference>
<evidence type="ECO:0000313" key="2">
    <source>
        <dbReference type="EMBL" id="QFS52317.1"/>
    </source>
</evidence>
<feature type="region of interest" description="Disordered" evidence="1">
    <location>
        <begin position="1"/>
        <end position="35"/>
    </location>
</feature>
<proteinExistence type="predicted"/>
<protein>
    <submittedName>
        <fullName evidence="2">Uncharacterized protein</fullName>
    </submittedName>
</protein>
<gene>
    <name evidence="2" type="ORF">GXM_09811</name>
</gene>
<name>A0A5P8WHH6_9NOSO</name>
<sequence length="95" mass="10492">MNKPPRKRKKPTPASSSDDTPSDNLTQEENPATATITVTAVEVPELIEEEQRDGFTNATKAHITLITSDGRKLRSALEDHRSCLELLGRVQDNHA</sequence>
<keyword evidence="3" id="KW-1185">Reference proteome</keyword>
<dbReference type="EMBL" id="CP045228">
    <property type="protein sequence ID" value="QFS52317.1"/>
    <property type="molecule type" value="Genomic_DNA"/>
</dbReference>
<evidence type="ECO:0000256" key="1">
    <source>
        <dbReference type="SAM" id="MobiDB-lite"/>
    </source>
</evidence>
<dbReference type="RefSeq" id="WP_152592574.1">
    <property type="nucleotide sequence ID" value="NZ_CP045228.1"/>
</dbReference>
<accession>A0A5P8WHH6</accession>
<feature type="compositionally biased region" description="Basic residues" evidence="1">
    <location>
        <begin position="1"/>
        <end position="11"/>
    </location>
</feature>
<organism evidence="2 3">
    <name type="scientific">Nostoc sphaeroides CCNUC1</name>
    <dbReference type="NCBI Taxonomy" id="2653204"/>
    <lineage>
        <taxon>Bacteria</taxon>
        <taxon>Bacillati</taxon>
        <taxon>Cyanobacteriota</taxon>
        <taxon>Cyanophyceae</taxon>
        <taxon>Nostocales</taxon>
        <taxon>Nostocaceae</taxon>
        <taxon>Nostoc</taxon>
    </lineage>
</organism>
<dbReference type="KEGG" id="nsh:GXM_09811"/>
<dbReference type="AlphaFoldDB" id="A0A5P8WHH6"/>
<reference evidence="2 3" key="1">
    <citation type="submission" date="2019-10" db="EMBL/GenBank/DDBJ databases">
        <title>Genomic and transcriptomic insights into the perfect genentic adaptation of a filamentous nitrogen-fixing cyanobacterium to rice fields.</title>
        <authorList>
            <person name="Chen Z."/>
        </authorList>
    </citation>
    <scope>NUCLEOTIDE SEQUENCE [LARGE SCALE GENOMIC DNA]</scope>
    <source>
        <strain evidence="2">CCNUC1</strain>
    </source>
</reference>